<dbReference type="InterPro" id="IPR036028">
    <property type="entry name" value="SH3-like_dom_sf"/>
</dbReference>
<reference evidence="7" key="3">
    <citation type="submission" date="2019-06" db="EMBL/GenBank/DDBJ databases">
        <authorList>
            <person name="Poynton C."/>
            <person name="Hasenbein S."/>
            <person name="Benoit J.B."/>
            <person name="Sepulveda M.S."/>
            <person name="Poelchau M.F."/>
            <person name="Murali S.C."/>
            <person name="Chen S."/>
            <person name="Glastad K.M."/>
            <person name="Werren J.H."/>
            <person name="Vineis J.H."/>
            <person name="Bowen J.L."/>
            <person name="Friedrich M."/>
            <person name="Jones J."/>
            <person name="Robertson H.M."/>
            <person name="Feyereisen R."/>
            <person name="Mechler-Hickson A."/>
            <person name="Mathers N."/>
            <person name="Lee C.E."/>
            <person name="Colbourne J.K."/>
            <person name="Biales A."/>
            <person name="Johnston J.S."/>
            <person name="Wellborn G.A."/>
            <person name="Rosendale A.J."/>
            <person name="Cridge A.G."/>
            <person name="Munoz-Torres M.C."/>
            <person name="Bain P.A."/>
            <person name="Manny A.R."/>
            <person name="Major K.M."/>
            <person name="Lambert F.N."/>
            <person name="Vulpe C.D."/>
            <person name="Tuck P."/>
            <person name="Blalock B.J."/>
            <person name="Lin Y.-Y."/>
            <person name="Smith M.E."/>
            <person name="Ochoa-Acuna H."/>
            <person name="Chen M.-J.M."/>
            <person name="Childers C.P."/>
            <person name="Qu J."/>
            <person name="Dugan S."/>
            <person name="Lee S.L."/>
            <person name="Chao H."/>
            <person name="Dinh H."/>
            <person name="Han Y."/>
            <person name="Doddapaneni H."/>
            <person name="Worley K.C."/>
            <person name="Muzny D.M."/>
            <person name="Gibbs R.A."/>
            <person name="Richards S."/>
        </authorList>
    </citation>
    <scope>NUCLEOTIDE SEQUENCE</scope>
    <source>
        <strain evidence="7">HAZT.00-mixed</strain>
        <tissue evidence="7">Whole organism</tissue>
    </source>
</reference>
<dbReference type="Gene3D" id="2.30.30.40">
    <property type="entry name" value="SH3 Domains"/>
    <property type="match status" value="1"/>
</dbReference>
<dbReference type="AlphaFoldDB" id="A0A6A0GUP1"/>
<evidence type="ECO:0000259" key="6">
    <source>
        <dbReference type="PROSITE" id="PS50002"/>
    </source>
</evidence>
<evidence type="ECO:0000256" key="2">
    <source>
        <dbReference type="ARBA" id="ARBA00018286"/>
    </source>
</evidence>
<dbReference type="SMART" id="SM00326">
    <property type="entry name" value="SH3"/>
    <property type="match status" value="1"/>
</dbReference>
<reference evidence="7" key="2">
    <citation type="journal article" date="2018" name="Environ. Sci. Technol.">
        <title>The Toxicogenome of Hyalella azteca: A Model for Sediment Ecotoxicology and Evolutionary Toxicology.</title>
        <authorList>
            <person name="Poynton H.C."/>
            <person name="Hasenbein S."/>
            <person name="Benoit J.B."/>
            <person name="Sepulveda M.S."/>
            <person name="Poelchau M.F."/>
            <person name="Hughes D.S.T."/>
            <person name="Murali S.C."/>
            <person name="Chen S."/>
            <person name="Glastad K.M."/>
            <person name="Goodisman M.A.D."/>
            <person name="Werren J.H."/>
            <person name="Vineis J.H."/>
            <person name="Bowen J.L."/>
            <person name="Friedrich M."/>
            <person name="Jones J."/>
            <person name="Robertson H.M."/>
            <person name="Feyereisen R."/>
            <person name="Mechler-Hickson A."/>
            <person name="Mathers N."/>
            <person name="Lee C.E."/>
            <person name="Colbourne J.K."/>
            <person name="Biales A."/>
            <person name="Johnston J.S."/>
            <person name="Wellborn G.A."/>
            <person name="Rosendale A.J."/>
            <person name="Cridge A.G."/>
            <person name="Munoz-Torres M.C."/>
            <person name="Bain P.A."/>
            <person name="Manny A.R."/>
            <person name="Major K.M."/>
            <person name="Lambert F.N."/>
            <person name="Vulpe C.D."/>
            <person name="Tuck P."/>
            <person name="Blalock B.J."/>
            <person name="Lin Y.Y."/>
            <person name="Smith M.E."/>
            <person name="Ochoa-Acuna H."/>
            <person name="Chen M.M."/>
            <person name="Childers C.P."/>
            <person name="Qu J."/>
            <person name="Dugan S."/>
            <person name="Lee S.L."/>
            <person name="Chao H."/>
            <person name="Dinh H."/>
            <person name="Han Y."/>
            <person name="Doddapaneni H."/>
            <person name="Worley K.C."/>
            <person name="Muzny D.M."/>
            <person name="Gibbs R.A."/>
            <person name="Richards S."/>
        </authorList>
    </citation>
    <scope>NUCLEOTIDE SEQUENCE</scope>
    <source>
        <strain evidence="7">HAZT.00-mixed</strain>
        <tissue evidence="7">Whole organism</tissue>
    </source>
</reference>
<accession>A0A6A0GUP1</accession>
<gene>
    <name evidence="7" type="ORF">HAZT_HAZT000481</name>
</gene>
<evidence type="ECO:0000256" key="3">
    <source>
        <dbReference type="ARBA" id="ARBA00022443"/>
    </source>
</evidence>
<dbReference type="Proteomes" id="UP000711488">
    <property type="component" value="Unassembled WGS sequence"/>
</dbReference>
<dbReference type="SUPFAM" id="SSF50044">
    <property type="entry name" value="SH3-domain"/>
    <property type="match status" value="1"/>
</dbReference>
<dbReference type="PRINTS" id="PR00499">
    <property type="entry name" value="P67PHOX"/>
</dbReference>
<dbReference type="CDD" id="cd11803">
    <property type="entry name" value="SH3_Endophilin_A"/>
    <property type="match status" value="1"/>
</dbReference>
<dbReference type="InterPro" id="IPR035824">
    <property type="entry name" value="Endophilin_A_SH3"/>
</dbReference>
<keyword evidence="3 5" id="KW-0728">SH3 domain</keyword>
<sequence length="234" mass="27209">MPLRPLKFSRHLRREKILCHVLIFALEIYLHHRTHLNKLHADYHIRTTFSCNILFIFDAGCPQHIQRFYLGFYLIKLYFFSFLNIIQKISHFLEIISTECNFFCNQVINALICTLINAHYSFEALLLTITFYCRELRVLQYIIDECDFSLTNSLFAASPLPSPMKSPAKSPMLNQPCCTALYDFEPENPGELAFNEGDTINLNQRIDDNWFEGTINGKTGLFPVSYVQVVNPLP</sequence>
<evidence type="ECO:0000256" key="4">
    <source>
        <dbReference type="ARBA" id="ARBA00030140"/>
    </source>
</evidence>
<evidence type="ECO:0000256" key="5">
    <source>
        <dbReference type="PROSITE-ProRule" id="PRU00192"/>
    </source>
</evidence>
<protein>
    <recommendedName>
        <fullName evidence="2">Endophilin-A</fullName>
    </recommendedName>
    <alternativeName>
        <fullName evidence="4">SH3 domain-containing GRB2-like protein</fullName>
    </alternativeName>
</protein>
<dbReference type="EMBL" id="JQDR03014662">
    <property type="protein sequence ID" value="KAA0187755.1"/>
    <property type="molecule type" value="Genomic_DNA"/>
</dbReference>
<feature type="domain" description="SH3" evidence="6">
    <location>
        <begin position="173"/>
        <end position="232"/>
    </location>
</feature>
<comment type="caution">
    <text evidence="7">The sequence shown here is derived from an EMBL/GenBank/DDBJ whole genome shotgun (WGS) entry which is preliminary data.</text>
</comment>
<organism evidence="7">
    <name type="scientific">Hyalella azteca</name>
    <name type="common">Amphipod</name>
    <dbReference type="NCBI Taxonomy" id="294128"/>
    <lineage>
        <taxon>Eukaryota</taxon>
        <taxon>Metazoa</taxon>
        <taxon>Ecdysozoa</taxon>
        <taxon>Arthropoda</taxon>
        <taxon>Crustacea</taxon>
        <taxon>Multicrustacea</taxon>
        <taxon>Malacostraca</taxon>
        <taxon>Eumalacostraca</taxon>
        <taxon>Peracarida</taxon>
        <taxon>Amphipoda</taxon>
        <taxon>Senticaudata</taxon>
        <taxon>Talitrida</taxon>
        <taxon>Talitroidea</taxon>
        <taxon>Hyalellidae</taxon>
        <taxon>Hyalella</taxon>
    </lineage>
</organism>
<dbReference type="PROSITE" id="PS50002">
    <property type="entry name" value="SH3"/>
    <property type="match status" value="1"/>
</dbReference>
<proteinExistence type="predicted"/>
<evidence type="ECO:0000256" key="1">
    <source>
        <dbReference type="ARBA" id="ARBA00003037"/>
    </source>
</evidence>
<reference evidence="7" key="1">
    <citation type="submission" date="2014-08" db="EMBL/GenBank/DDBJ databases">
        <authorList>
            <person name="Murali S."/>
            <person name="Richards S."/>
            <person name="Bandaranaike D."/>
            <person name="Bellair M."/>
            <person name="Blankenburg K."/>
            <person name="Chao H."/>
            <person name="Dinh H."/>
            <person name="Doddapaneni H."/>
            <person name="Dugan-Rocha S."/>
            <person name="Elkadiri S."/>
            <person name="Gnanaolivu R."/>
            <person name="Hughes D."/>
            <person name="Lee S."/>
            <person name="Li M."/>
            <person name="Ming W."/>
            <person name="Munidasa M."/>
            <person name="Muniz J."/>
            <person name="Nguyen L."/>
            <person name="Osuji N."/>
            <person name="Pu L.-L."/>
            <person name="Puazo M."/>
            <person name="Skinner E."/>
            <person name="Qu C."/>
            <person name="Quiroz J."/>
            <person name="Raj R."/>
            <person name="Weissenberger G."/>
            <person name="Xin Y."/>
            <person name="Zou X."/>
            <person name="Han Y."/>
            <person name="Worley K."/>
            <person name="Muzny D."/>
            <person name="Gibbs R."/>
        </authorList>
    </citation>
    <scope>NUCLEOTIDE SEQUENCE</scope>
    <source>
        <strain evidence="7">HAZT.00-mixed</strain>
        <tissue evidence="7">Whole organism</tissue>
    </source>
</reference>
<dbReference type="PANTHER" id="PTHR14167:SF116">
    <property type="entry name" value="CAP, ISOFORM AC"/>
    <property type="match status" value="1"/>
</dbReference>
<name>A0A6A0GUP1_HYAAZ</name>
<dbReference type="PANTHER" id="PTHR14167">
    <property type="entry name" value="SH3 DOMAIN-CONTAINING"/>
    <property type="match status" value="1"/>
</dbReference>
<dbReference type="PRINTS" id="PR00452">
    <property type="entry name" value="SH3DOMAIN"/>
</dbReference>
<dbReference type="InterPro" id="IPR001452">
    <property type="entry name" value="SH3_domain"/>
</dbReference>
<dbReference type="Pfam" id="PF14604">
    <property type="entry name" value="SH3_9"/>
    <property type="match status" value="1"/>
</dbReference>
<evidence type="ECO:0000313" key="7">
    <source>
        <dbReference type="EMBL" id="KAA0187755.1"/>
    </source>
</evidence>
<comment type="function">
    <text evidence="1">Required presynaptically at the neuromuscular junction. Implicated in synaptic vesicle endocytosis.</text>
</comment>
<dbReference type="InterPro" id="IPR050384">
    <property type="entry name" value="Endophilin_SH3RF"/>
</dbReference>